<feature type="transmembrane region" description="Helical" evidence="8">
    <location>
        <begin position="192"/>
        <end position="219"/>
    </location>
</feature>
<gene>
    <name evidence="9" type="ORF">SAMN02583745_01740</name>
</gene>
<feature type="transmembrane region" description="Helical" evidence="8">
    <location>
        <begin position="480"/>
        <end position="504"/>
    </location>
</feature>
<organism evidence="9 10">
    <name type="scientific">Thorsellia anophelis DSM 18579</name>
    <dbReference type="NCBI Taxonomy" id="1123402"/>
    <lineage>
        <taxon>Bacteria</taxon>
        <taxon>Pseudomonadati</taxon>
        <taxon>Pseudomonadota</taxon>
        <taxon>Gammaproteobacteria</taxon>
        <taxon>Enterobacterales</taxon>
        <taxon>Thorselliaceae</taxon>
        <taxon>Thorsellia</taxon>
    </lineage>
</organism>
<dbReference type="STRING" id="1123402.SAMN02583745_01740"/>
<keyword evidence="3" id="KW-0813">Transport</keyword>
<comment type="subcellular location">
    <subcellularLocation>
        <location evidence="1">Cell membrane</location>
        <topology evidence="1">Multi-pass membrane protein</topology>
    </subcellularLocation>
</comment>
<dbReference type="GO" id="GO:0005886">
    <property type="term" value="C:plasma membrane"/>
    <property type="evidence" value="ECO:0007669"/>
    <property type="project" value="UniProtKB-SubCell"/>
</dbReference>
<dbReference type="AlphaFoldDB" id="A0A1I0CUH4"/>
<keyword evidence="5 8" id="KW-0812">Transmembrane</keyword>
<keyword evidence="7 8" id="KW-0472">Membrane</keyword>
<feature type="transmembrane region" description="Helical" evidence="8">
    <location>
        <begin position="146"/>
        <end position="163"/>
    </location>
</feature>
<feature type="transmembrane region" description="Helical" evidence="8">
    <location>
        <begin position="259"/>
        <end position="283"/>
    </location>
</feature>
<feature type="transmembrane region" description="Helical" evidence="8">
    <location>
        <begin position="88"/>
        <end position="107"/>
    </location>
</feature>
<keyword evidence="10" id="KW-1185">Reference proteome</keyword>
<feature type="transmembrane region" description="Helical" evidence="8">
    <location>
        <begin position="314"/>
        <end position="332"/>
    </location>
</feature>
<feature type="transmembrane region" description="Helical" evidence="8">
    <location>
        <begin position="48"/>
        <end position="76"/>
    </location>
</feature>
<feature type="transmembrane region" description="Helical" evidence="8">
    <location>
        <begin position="225"/>
        <end position="247"/>
    </location>
</feature>
<proteinExistence type="inferred from homology"/>
<evidence type="ECO:0000256" key="6">
    <source>
        <dbReference type="ARBA" id="ARBA00022989"/>
    </source>
</evidence>
<name>A0A1I0CUH4_9GAMM</name>
<sequence>MKIKIRSLTFWPAFIITLVAVVMSLTNGEAFAAKTQLVVNWILNNFSWGFSAGAFICVVLCVVVFVSPLGLVRIGGEHAKPMLTRSKWIMIALCTTVAAGLLFWSAAEPLYHYYYPPKTFGITAESPAAARFALSTMFLHWSFTPYAIYCVPALVFTLVYHNLNKPFSIGSMLYPILGNRVYGKTGQVIDGIALSGFSASMASSMATGILAIMGGLAIYGIEKGALALTGIGLAIAVVVTCSSVSGLKRGIAMLSTINTWVFFTIGIAIFVFGPTLFIMNFGLESLGEYLDNFFKKSLITGASEGEDWARSWTIFYFSSWMAWAPLTAMFLGKIARGYTVREFLIVNLFIPSLFALLWTSIFSGSVLYFDMTENGALKEVLDKNGYEAVIYFLMQKLPFASILVLGFIFATFLSYCTAADSTTDAMANLCLEGEDGERLHEEESSTAPKLIGMKVMWGLGIGVVAVTMLIFADVNGIKQLAYIGGLPALILCLGLIASLLKLIYSTKELGIKRDIEVHKFMEKRHAKQENV</sequence>
<reference evidence="10" key="1">
    <citation type="submission" date="2016-10" db="EMBL/GenBank/DDBJ databases">
        <authorList>
            <person name="Varghese N."/>
            <person name="Submissions S."/>
        </authorList>
    </citation>
    <scope>NUCLEOTIDE SEQUENCE [LARGE SCALE GENOMIC DNA]</scope>
    <source>
        <strain evidence="10">DSM 18579</strain>
    </source>
</reference>
<dbReference type="InterPro" id="IPR000060">
    <property type="entry name" value="BCCT_transptr"/>
</dbReference>
<evidence type="ECO:0000256" key="2">
    <source>
        <dbReference type="ARBA" id="ARBA00005658"/>
    </source>
</evidence>
<feature type="transmembrane region" description="Helical" evidence="8">
    <location>
        <begin position="455"/>
        <end position="474"/>
    </location>
</feature>
<dbReference type="GO" id="GO:0022857">
    <property type="term" value="F:transmembrane transporter activity"/>
    <property type="evidence" value="ECO:0007669"/>
    <property type="project" value="InterPro"/>
</dbReference>
<dbReference type="EMBL" id="FOHV01000012">
    <property type="protein sequence ID" value="SET23260.1"/>
    <property type="molecule type" value="Genomic_DNA"/>
</dbReference>
<evidence type="ECO:0000256" key="5">
    <source>
        <dbReference type="ARBA" id="ARBA00022692"/>
    </source>
</evidence>
<dbReference type="PANTHER" id="PTHR30047">
    <property type="entry name" value="HIGH-AFFINITY CHOLINE TRANSPORT PROTEIN-RELATED"/>
    <property type="match status" value="1"/>
</dbReference>
<evidence type="ECO:0000256" key="8">
    <source>
        <dbReference type="SAM" id="Phobius"/>
    </source>
</evidence>
<dbReference type="PANTHER" id="PTHR30047:SF7">
    <property type="entry name" value="HIGH-AFFINITY CHOLINE TRANSPORT PROTEIN"/>
    <property type="match status" value="1"/>
</dbReference>
<evidence type="ECO:0000256" key="4">
    <source>
        <dbReference type="ARBA" id="ARBA00022475"/>
    </source>
</evidence>
<keyword evidence="4" id="KW-1003">Cell membrane</keyword>
<dbReference type="Pfam" id="PF02028">
    <property type="entry name" value="BCCT"/>
    <property type="match status" value="1"/>
</dbReference>
<evidence type="ECO:0000256" key="7">
    <source>
        <dbReference type="ARBA" id="ARBA00023136"/>
    </source>
</evidence>
<evidence type="ECO:0000313" key="9">
    <source>
        <dbReference type="EMBL" id="SET23260.1"/>
    </source>
</evidence>
<protein>
    <submittedName>
        <fullName evidence="9">Choline-glycine betaine transporter</fullName>
    </submittedName>
</protein>
<evidence type="ECO:0000256" key="1">
    <source>
        <dbReference type="ARBA" id="ARBA00004651"/>
    </source>
</evidence>
<keyword evidence="6 8" id="KW-1133">Transmembrane helix</keyword>
<evidence type="ECO:0000256" key="3">
    <source>
        <dbReference type="ARBA" id="ARBA00022448"/>
    </source>
</evidence>
<feature type="transmembrane region" description="Helical" evidence="8">
    <location>
        <begin position="344"/>
        <end position="369"/>
    </location>
</feature>
<feature type="transmembrane region" description="Helical" evidence="8">
    <location>
        <begin position="389"/>
        <end position="416"/>
    </location>
</feature>
<evidence type="ECO:0000313" key="10">
    <source>
        <dbReference type="Proteomes" id="UP000242642"/>
    </source>
</evidence>
<comment type="similarity">
    <text evidence="2">Belongs to the BCCT transporter (TC 2.A.15) family.</text>
</comment>
<dbReference type="Proteomes" id="UP000242642">
    <property type="component" value="Unassembled WGS sequence"/>
</dbReference>
<accession>A0A1I0CUH4</accession>